<dbReference type="AlphaFoldDB" id="A0A4S8MS13"/>
<name>A0A4S8MS13_DENBC</name>
<evidence type="ECO:0000256" key="1">
    <source>
        <dbReference type="SAM" id="MobiDB-lite"/>
    </source>
</evidence>
<proteinExistence type="predicted"/>
<evidence type="ECO:0000313" key="3">
    <source>
        <dbReference type="Proteomes" id="UP000297245"/>
    </source>
</evidence>
<feature type="region of interest" description="Disordered" evidence="1">
    <location>
        <begin position="34"/>
        <end position="98"/>
    </location>
</feature>
<sequence length="120" mass="13969">MAYRAQREEGEVQVQGRFAMFWISKSKEPTTVGWVEVQQESEESEDWTDSSSCVVTDEDDERDEFGRRPWDLDSEDEEEEPERGDDGGEEVDTDHLEVNGDGAVWVRLAQERLRKEGCHW</sequence>
<protein>
    <submittedName>
        <fullName evidence="2">Uncharacterized protein</fullName>
    </submittedName>
</protein>
<dbReference type="Proteomes" id="UP000297245">
    <property type="component" value="Unassembled WGS sequence"/>
</dbReference>
<reference evidence="2 3" key="1">
    <citation type="journal article" date="2019" name="Nat. Ecol. Evol.">
        <title>Megaphylogeny resolves global patterns of mushroom evolution.</title>
        <authorList>
            <person name="Varga T."/>
            <person name="Krizsan K."/>
            <person name="Foldi C."/>
            <person name="Dima B."/>
            <person name="Sanchez-Garcia M."/>
            <person name="Sanchez-Ramirez S."/>
            <person name="Szollosi G.J."/>
            <person name="Szarkandi J.G."/>
            <person name="Papp V."/>
            <person name="Albert L."/>
            <person name="Andreopoulos W."/>
            <person name="Angelini C."/>
            <person name="Antonin V."/>
            <person name="Barry K.W."/>
            <person name="Bougher N.L."/>
            <person name="Buchanan P."/>
            <person name="Buyck B."/>
            <person name="Bense V."/>
            <person name="Catcheside P."/>
            <person name="Chovatia M."/>
            <person name="Cooper J."/>
            <person name="Damon W."/>
            <person name="Desjardin D."/>
            <person name="Finy P."/>
            <person name="Geml J."/>
            <person name="Haridas S."/>
            <person name="Hughes K."/>
            <person name="Justo A."/>
            <person name="Karasinski D."/>
            <person name="Kautmanova I."/>
            <person name="Kiss B."/>
            <person name="Kocsube S."/>
            <person name="Kotiranta H."/>
            <person name="LaButti K.M."/>
            <person name="Lechner B.E."/>
            <person name="Liimatainen K."/>
            <person name="Lipzen A."/>
            <person name="Lukacs Z."/>
            <person name="Mihaltcheva S."/>
            <person name="Morgado L.N."/>
            <person name="Niskanen T."/>
            <person name="Noordeloos M.E."/>
            <person name="Ohm R.A."/>
            <person name="Ortiz-Santana B."/>
            <person name="Ovrebo C."/>
            <person name="Racz N."/>
            <person name="Riley R."/>
            <person name="Savchenko A."/>
            <person name="Shiryaev A."/>
            <person name="Soop K."/>
            <person name="Spirin V."/>
            <person name="Szebenyi C."/>
            <person name="Tomsovsky M."/>
            <person name="Tulloss R.E."/>
            <person name="Uehling J."/>
            <person name="Grigoriev I.V."/>
            <person name="Vagvolgyi C."/>
            <person name="Papp T."/>
            <person name="Martin F.M."/>
            <person name="Miettinen O."/>
            <person name="Hibbett D.S."/>
            <person name="Nagy L.G."/>
        </authorList>
    </citation>
    <scope>NUCLEOTIDE SEQUENCE [LARGE SCALE GENOMIC DNA]</scope>
    <source>
        <strain evidence="2 3">CBS 962.96</strain>
    </source>
</reference>
<gene>
    <name evidence="2" type="ORF">K435DRAFT_789911</name>
</gene>
<organism evidence="2 3">
    <name type="scientific">Dendrothele bispora (strain CBS 962.96)</name>
    <dbReference type="NCBI Taxonomy" id="1314807"/>
    <lineage>
        <taxon>Eukaryota</taxon>
        <taxon>Fungi</taxon>
        <taxon>Dikarya</taxon>
        <taxon>Basidiomycota</taxon>
        <taxon>Agaricomycotina</taxon>
        <taxon>Agaricomycetes</taxon>
        <taxon>Agaricomycetidae</taxon>
        <taxon>Agaricales</taxon>
        <taxon>Agaricales incertae sedis</taxon>
        <taxon>Dendrothele</taxon>
    </lineage>
</organism>
<feature type="compositionally biased region" description="Acidic residues" evidence="1">
    <location>
        <begin position="39"/>
        <end position="48"/>
    </location>
</feature>
<accession>A0A4S8MS13</accession>
<keyword evidence="3" id="KW-1185">Reference proteome</keyword>
<dbReference type="EMBL" id="ML179046">
    <property type="protein sequence ID" value="THV05897.1"/>
    <property type="molecule type" value="Genomic_DNA"/>
</dbReference>
<feature type="compositionally biased region" description="Acidic residues" evidence="1">
    <location>
        <begin position="72"/>
        <end position="92"/>
    </location>
</feature>
<evidence type="ECO:0000313" key="2">
    <source>
        <dbReference type="EMBL" id="THV05897.1"/>
    </source>
</evidence>